<gene>
    <name evidence="8" type="primary">murJ</name>
    <name evidence="9" type="ORF">A3D01_01240</name>
</gene>
<dbReference type="GO" id="GO:0015648">
    <property type="term" value="F:lipid-linked peptidoglycan transporter activity"/>
    <property type="evidence" value="ECO:0007669"/>
    <property type="project" value="UniProtKB-UniRule"/>
</dbReference>
<feature type="transmembrane region" description="Helical" evidence="8">
    <location>
        <begin position="450"/>
        <end position="475"/>
    </location>
</feature>
<protein>
    <recommendedName>
        <fullName evidence="8">Probable lipid II flippase MurJ</fullName>
    </recommendedName>
</protein>
<dbReference type="Pfam" id="PF03023">
    <property type="entry name" value="MurJ"/>
    <property type="match status" value="1"/>
</dbReference>
<dbReference type="PANTHER" id="PTHR47019">
    <property type="entry name" value="LIPID II FLIPPASE MURJ"/>
    <property type="match status" value="1"/>
</dbReference>
<evidence type="ECO:0000256" key="7">
    <source>
        <dbReference type="ARBA" id="ARBA00023136"/>
    </source>
</evidence>
<keyword evidence="5 8" id="KW-0573">Peptidoglycan synthesis</keyword>
<dbReference type="GO" id="GO:0009252">
    <property type="term" value="P:peptidoglycan biosynthetic process"/>
    <property type="evidence" value="ECO:0007669"/>
    <property type="project" value="UniProtKB-UniRule"/>
</dbReference>
<keyword evidence="3 8" id="KW-0812">Transmembrane</keyword>
<keyword evidence="4 8" id="KW-0133">Cell shape</keyword>
<feature type="transmembrane region" description="Helical" evidence="8">
    <location>
        <begin position="169"/>
        <end position="190"/>
    </location>
</feature>
<comment type="subcellular location">
    <subcellularLocation>
        <location evidence="1 8">Cell membrane</location>
        <topology evidence="1 8">Multi-pass membrane protein</topology>
    </subcellularLocation>
</comment>
<name>A0A1F7Z227_9BACT</name>
<keyword evidence="2 8" id="KW-1003">Cell membrane</keyword>
<dbReference type="InterPro" id="IPR004268">
    <property type="entry name" value="MurJ"/>
</dbReference>
<organism evidence="9 10">
    <name type="scientific">Candidatus Woesebacteria bacterium RIFCSPHIGHO2_02_FULL_39_13</name>
    <dbReference type="NCBI Taxonomy" id="1802505"/>
    <lineage>
        <taxon>Bacteria</taxon>
        <taxon>Candidatus Woeseibacteriota</taxon>
    </lineage>
</organism>
<dbReference type="NCBIfam" id="TIGR01695">
    <property type="entry name" value="murJ_mviN"/>
    <property type="match status" value="1"/>
</dbReference>
<dbReference type="UniPathway" id="UPA00219"/>
<dbReference type="GO" id="GO:0008360">
    <property type="term" value="P:regulation of cell shape"/>
    <property type="evidence" value="ECO:0007669"/>
    <property type="project" value="UniProtKB-KW"/>
</dbReference>
<sequence length="575" mass="63484">MKKIIDRGKKLLFAPQESVLSAATIIMVMVVASRVLGLVRQRTLAHFFAPDELSLFFAAFRLPDLVFEVLVFGTFASAFIPVFTKSLKEGEKNAWRTASVVVNIGLSIFLLFSLLLGLSAHSVYGLFAPGFVGPEREKIVELARVLFAAQGFFVVSYVLTGVLESLRRFLIPALAPLFYNLGIIISTIVFAPSLGLMAPAIGVILGALIHFLIQLPLAMKMGFRFTASLKLTPEVRKIAKLAAPRILETFFLQISKTAELFFSSLVSKAAYTYYTFGSSLQLVPVGLFGTSIAKAALPTLSRESDNPEIFRKTLFSALYDMCFFVVPVATVFVVLRIPIVRLIYGTDIFSWEATLQTGYVVSAFAVGIIFQSAASLLARSFYALHDTKTPVMVSISSIIFIITVDFIFIRVLNFGIWGLAASFSMGVAIQASTLFYLINRRTGGNHFFKTLTPVFKAAAAAFGSGIVMFFILKIFDRSVWIKRLSFLSSLESTAYIPFEKFVLDTRYTVNLLILTAIVALIGGVTYILISIVIGSDQVWNFFNLLRRILLRHKVTPIPSKEQETVAPPPSDTQTQ</sequence>
<dbReference type="AlphaFoldDB" id="A0A1F7Z227"/>
<evidence type="ECO:0000256" key="8">
    <source>
        <dbReference type="HAMAP-Rule" id="MF_02078"/>
    </source>
</evidence>
<comment type="function">
    <text evidence="8">Involved in peptidoglycan biosynthesis. Transports lipid-linked peptidoglycan precursors from the inner to the outer leaflet of the cytoplasmic membrane.</text>
</comment>
<dbReference type="GO" id="GO:0005886">
    <property type="term" value="C:plasma membrane"/>
    <property type="evidence" value="ECO:0007669"/>
    <property type="project" value="UniProtKB-SubCell"/>
</dbReference>
<evidence type="ECO:0000256" key="1">
    <source>
        <dbReference type="ARBA" id="ARBA00004651"/>
    </source>
</evidence>
<evidence type="ECO:0000256" key="3">
    <source>
        <dbReference type="ARBA" id="ARBA00022692"/>
    </source>
</evidence>
<accession>A0A1F7Z227</accession>
<keyword evidence="8" id="KW-0813">Transport</keyword>
<dbReference type="STRING" id="1802505.A3D01_01240"/>
<comment type="similarity">
    <text evidence="8">Belongs to the MurJ/MviN family.</text>
</comment>
<proteinExistence type="inferred from homology"/>
<evidence type="ECO:0000256" key="6">
    <source>
        <dbReference type="ARBA" id="ARBA00022989"/>
    </source>
</evidence>
<feature type="transmembrane region" description="Helical" evidence="8">
    <location>
        <begin position="142"/>
        <end position="162"/>
    </location>
</feature>
<dbReference type="Proteomes" id="UP000177169">
    <property type="component" value="Unassembled WGS sequence"/>
</dbReference>
<evidence type="ECO:0000313" key="10">
    <source>
        <dbReference type="Proteomes" id="UP000177169"/>
    </source>
</evidence>
<feature type="transmembrane region" description="Helical" evidence="8">
    <location>
        <begin position="359"/>
        <end position="378"/>
    </location>
</feature>
<evidence type="ECO:0000256" key="2">
    <source>
        <dbReference type="ARBA" id="ARBA00022475"/>
    </source>
</evidence>
<feature type="transmembrane region" description="Helical" evidence="8">
    <location>
        <begin position="59"/>
        <end position="80"/>
    </location>
</feature>
<feature type="transmembrane region" description="Helical" evidence="8">
    <location>
        <begin position="317"/>
        <end position="339"/>
    </location>
</feature>
<evidence type="ECO:0000313" key="9">
    <source>
        <dbReference type="EMBL" id="OGM33561.1"/>
    </source>
</evidence>
<feature type="transmembrane region" description="Helical" evidence="8">
    <location>
        <begin position="100"/>
        <end position="122"/>
    </location>
</feature>
<feature type="transmembrane region" description="Helical" evidence="8">
    <location>
        <begin position="511"/>
        <end position="533"/>
    </location>
</feature>
<keyword evidence="7 8" id="KW-0472">Membrane</keyword>
<dbReference type="EMBL" id="MGGR01000016">
    <property type="protein sequence ID" value="OGM33561.1"/>
    <property type="molecule type" value="Genomic_DNA"/>
</dbReference>
<evidence type="ECO:0000256" key="4">
    <source>
        <dbReference type="ARBA" id="ARBA00022960"/>
    </source>
</evidence>
<feature type="transmembrane region" description="Helical" evidence="8">
    <location>
        <begin position="390"/>
        <end position="409"/>
    </location>
</feature>
<dbReference type="InterPro" id="IPR051050">
    <property type="entry name" value="Lipid_II_flippase_MurJ/MviN"/>
</dbReference>
<dbReference type="GO" id="GO:0071555">
    <property type="term" value="P:cell wall organization"/>
    <property type="evidence" value="ECO:0007669"/>
    <property type="project" value="UniProtKB-KW"/>
</dbReference>
<dbReference type="PANTHER" id="PTHR47019:SF1">
    <property type="entry name" value="LIPID II FLIPPASE MURJ"/>
    <property type="match status" value="1"/>
</dbReference>
<feature type="transmembrane region" description="Helical" evidence="8">
    <location>
        <begin position="20"/>
        <end position="39"/>
    </location>
</feature>
<reference evidence="9 10" key="1">
    <citation type="journal article" date="2016" name="Nat. Commun.">
        <title>Thousands of microbial genomes shed light on interconnected biogeochemical processes in an aquifer system.</title>
        <authorList>
            <person name="Anantharaman K."/>
            <person name="Brown C.T."/>
            <person name="Hug L.A."/>
            <person name="Sharon I."/>
            <person name="Castelle C.J."/>
            <person name="Probst A.J."/>
            <person name="Thomas B.C."/>
            <person name="Singh A."/>
            <person name="Wilkins M.J."/>
            <person name="Karaoz U."/>
            <person name="Brodie E.L."/>
            <person name="Williams K.H."/>
            <person name="Hubbard S.S."/>
            <person name="Banfield J.F."/>
        </authorList>
    </citation>
    <scope>NUCLEOTIDE SEQUENCE [LARGE SCALE GENOMIC DNA]</scope>
</reference>
<dbReference type="GO" id="GO:0034204">
    <property type="term" value="P:lipid translocation"/>
    <property type="evidence" value="ECO:0007669"/>
    <property type="project" value="TreeGrafter"/>
</dbReference>
<evidence type="ECO:0000256" key="5">
    <source>
        <dbReference type="ARBA" id="ARBA00022984"/>
    </source>
</evidence>
<dbReference type="PRINTS" id="PR01806">
    <property type="entry name" value="VIRFACTRMVIN"/>
</dbReference>
<comment type="pathway">
    <text evidence="8">Cell wall biogenesis; peptidoglycan biosynthesis.</text>
</comment>
<keyword evidence="8" id="KW-0961">Cell wall biogenesis/degradation</keyword>
<feature type="transmembrane region" description="Helical" evidence="8">
    <location>
        <begin position="196"/>
        <end position="215"/>
    </location>
</feature>
<dbReference type="HAMAP" id="MF_02078">
    <property type="entry name" value="MurJ_MviN"/>
    <property type="match status" value="1"/>
</dbReference>
<comment type="caution">
    <text evidence="9">The sequence shown here is derived from an EMBL/GenBank/DDBJ whole genome shotgun (WGS) entry which is preliminary data.</text>
</comment>
<keyword evidence="6 8" id="KW-1133">Transmembrane helix</keyword>
<feature type="transmembrane region" description="Helical" evidence="8">
    <location>
        <begin position="415"/>
        <end position="438"/>
    </location>
</feature>